<proteinExistence type="predicted"/>
<reference evidence="4 5" key="1">
    <citation type="journal article" date="2016" name="Genome Biol. Evol.">
        <title>Divergent and convergent evolution of fungal pathogenicity.</title>
        <authorList>
            <person name="Shang Y."/>
            <person name="Xiao G."/>
            <person name="Zheng P."/>
            <person name="Cen K."/>
            <person name="Zhan S."/>
            <person name="Wang C."/>
        </authorList>
    </citation>
    <scope>NUCLEOTIDE SEQUENCE [LARGE SCALE GENOMIC DNA]</scope>
    <source>
        <strain evidence="4 5">RCEF 4871</strain>
    </source>
</reference>
<feature type="chain" id="PRO_5007885700" description="Mid2 domain-containing protein" evidence="3">
    <location>
        <begin position="20"/>
        <end position="609"/>
    </location>
</feature>
<dbReference type="EMBL" id="AZHC01000011">
    <property type="protein sequence ID" value="OAA43741.1"/>
    <property type="molecule type" value="Genomic_DNA"/>
</dbReference>
<feature type="signal peptide" evidence="3">
    <location>
        <begin position="1"/>
        <end position="19"/>
    </location>
</feature>
<keyword evidence="2" id="KW-1133">Transmembrane helix</keyword>
<keyword evidence="5" id="KW-1185">Reference proteome</keyword>
<name>A0A167EDL6_METRR</name>
<keyword evidence="2" id="KW-0472">Membrane</keyword>
<dbReference type="OMA" id="GDENNCK"/>
<evidence type="ECO:0000313" key="4">
    <source>
        <dbReference type="EMBL" id="OAA43741.1"/>
    </source>
</evidence>
<dbReference type="Proteomes" id="UP000243498">
    <property type="component" value="Unassembled WGS sequence"/>
</dbReference>
<evidence type="ECO:0000256" key="2">
    <source>
        <dbReference type="SAM" id="Phobius"/>
    </source>
</evidence>
<gene>
    <name evidence="4" type="ORF">NOR_04316</name>
</gene>
<evidence type="ECO:0000256" key="1">
    <source>
        <dbReference type="SAM" id="MobiDB-lite"/>
    </source>
</evidence>
<dbReference type="AlphaFoldDB" id="A0A167EDL6"/>
<evidence type="ECO:0008006" key="6">
    <source>
        <dbReference type="Google" id="ProtNLM"/>
    </source>
</evidence>
<organism evidence="4 5">
    <name type="scientific">Metarhizium rileyi (strain RCEF 4871)</name>
    <name type="common">Nomuraea rileyi</name>
    <dbReference type="NCBI Taxonomy" id="1649241"/>
    <lineage>
        <taxon>Eukaryota</taxon>
        <taxon>Fungi</taxon>
        <taxon>Dikarya</taxon>
        <taxon>Ascomycota</taxon>
        <taxon>Pezizomycotina</taxon>
        <taxon>Sordariomycetes</taxon>
        <taxon>Hypocreomycetidae</taxon>
        <taxon>Hypocreales</taxon>
        <taxon>Clavicipitaceae</taxon>
        <taxon>Metarhizium</taxon>
    </lineage>
</organism>
<keyword evidence="2" id="KW-0812">Transmembrane</keyword>
<sequence>MHWHLLLASSWLFGPLVQASQPEVSVRTLPGYTLEDTVSLLRRRLDHVARNSESKVLFDNTTSLDLALVNKMLYEYKNENITHHKRDGTTVSAGVQISCAKCYIKGAARAKLSVNGAFNRTKVYNDVKSEAKTTLREIKRYAEEVLIGNLNNLAESRDRVPPPQIDFNVDLDFPGYDLEIEFDDIELYVQLSTVVSSGLTYTLPLYSSKNLGIALGPKFLLGAVFSFDLVLSVDDELEIDSGFHIKLDKKMTMKIALFAKEASHLQIHGGKFEFLPVTVQSGNTVLRALLRLQLRAGLSLPLIDSPIDVFDVAAGIEARVYADVAQFVTNITAPADRDGRSVDCALHVVQDYKLAVGAAAGASVALFGNTYGPSPATEIPIYYTTLAAACITTAPLTTAAATPAATGLARRLGGGGKSSTTTRVTAVTYEVNACMSKGIMNCPASLQTVSRNVVTKTLTTTVPSGSKADWSAPAAVTAFKAEKFGHDSLPLNSVSGKPESYVPPPSPTGSSSADRSEGAYTTSFSLWRGETGGISNKLIIGVSVGVGVPALICIAGFCIFAALRRRRRAAAVLTPALSDPGTPWLDSKQKGSTVAYTAVHQEKDGELQH</sequence>
<feature type="transmembrane region" description="Helical" evidence="2">
    <location>
        <begin position="538"/>
        <end position="563"/>
    </location>
</feature>
<protein>
    <recommendedName>
        <fullName evidence="6">Mid2 domain-containing protein</fullName>
    </recommendedName>
</protein>
<feature type="region of interest" description="Disordered" evidence="1">
    <location>
        <begin position="490"/>
        <end position="517"/>
    </location>
</feature>
<keyword evidence="3" id="KW-0732">Signal</keyword>
<accession>A0A167EDL6</accession>
<dbReference type="OrthoDB" id="4733706at2759"/>
<comment type="caution">
    <text evidence="4">The sequence shown here is derived from an EMBL/GenBank/DDBJ whole genome shotgun (WGS) entry which is preliminary data.</text>
</comment>
<evidence type="ECO:0000256" key="3">
    <source>
        <dbReference type="SAM" id="SignalP"/>
    </source>
</evidence>
<feature type="compositionally biased region" description="Polar residues" evidence="1">
    <location>
        <begin position="508"/>
        <end position="517"/>
    </location>
</feature>
<dbReference type="STRING" id="1081105.A0A167EDL6"/>
<evidence type="ECO:0000313" key="5">
    <source>
        <dbReference type="Proteomes" id="UP000243498"/>
    </source>
</evidence>